<dbReference type="EMBL" id="AONC01000021">
    <property type="protein sequence ID" value="EXJ15776.1"/>
    <property type="molecule type" value="Genomic_DNA"/>
</dbReference>
<dbReference type="AlphaFoldDB" id="W9VFI7"/>
<dbReference type="Pfam" id="PF13289">
    <property type="entry name" value="SIR2_2"/>
    <property type="match status" value="1"/>
</dbReference>
<keyword evidence="2" id="KW-1185">Reference proteome</keyword>
<dbReference type="eggNOG" id="ENOG502Z8CH">
    <property type="taxonomic scope" value="Bacteria"/>
</dbReference>
<dbReference type="Proteomes" id="UP000019460">
    <property type="component" value="Unassembled WGS sequence"/>
</dbReference>
<dbReference type="STRING" id="1249627.D779_1000"/>
<reference evidence="1 2" key="1">
    <citation type="submission" date="2012-11" db="EMBL/GenBank/DDBJ databases">
        <title>Genome assembly of Thiorhodococcus sp. AK35.</title>
        <authorList>
            <person name="Nupur N."/>
            <person name="Khatri I."/>
            <person name="Subramanian S."/>
            <person name="Pinnaka A."/>
        </authorList>
    </citation>
    <scope>NUCLEOTIDE SEQUENCE [LARGE SCALE GENOMIC DNA]</scope>
    <source>
        <strain evidence="1 2">AK35</strain>
    </source>
</reference>
<proteinExistence type="predicted"/>
<comment type="caution">
    <text evidence="1">The sequence shown here is derived from an EMBL/GenBank/DDBJ whole genome shotgun (WGS) entry which is preliminary data.</text>
</comment>
<organism evidence="1 2">
    <name type="scientific">Imhoffiella purpurea</name>
    <dbReference type="NCBI Taxonomy" id="1249627"/>
    <lineage>
        <taxon>Bacteria</taxon>
        <taxon>Pseudomonadati</taxon>
        <taxon>Pseudomonadota</taxon>
        <taxon>Gammaproteobacteria</taxon>
        <taxon>Chromatiales</taxon>
        <taxon>Chromatiaceae</taxon>
        <taxon>Imhoffiella</taxon>
    </lineage>
</organism>
<protein>
    <submittedName>
        <fullName evidence="1">Uncharacterized protein</fullName>
    </submittedName>
</protein>
<accession>W9VFI7</accession>
<evidence type="ECO:0000313" key="2">
    <source>
        <dbReference type="Proteomes" id="UP000019460"/>
    </source>
</evidence>
<sequence>MRMVSARLENFVKELASGELVPYLGPGALTGSVDTATQEPIPADSDSLILAMNNGRPMSPRLMWEFSRAAMDVELKRGRGAVHRFLEATYDTRSWTRSPLHDWLQSIRPPYVIDINRDLQLQDSYADAPHTLVRGIARTGGTDYRFRIHAYDGETYREVAQDEVDPSLPVLFKPMGSPRPDATYIASDADFVDYLTELMGGFGIPSFVKRYRTGKRYLFLGLRFTRDTERMVMSDMIYGAGSPAGWALIPEPTEKERRFCATKNVEILEADIGDLLAVAGVSDPMRELIPGGHEIGC</sequence>
<gene>
    <name evidence="1" type="ORF">D779_1000</name>
</gene>
<dbReference type="PATRIC" id="fig|1249627.3.peg.1452"/>
<name>W9VFI7_9GAMM</name>
<evidence type="ECO:0000313" key="1">
    <source>
        <dbReference type="EMBL" id="EXJ15776.1"/>
    </source>
</evidence>